<proteinExistence type="predicted"/>
<feature type="region of interest" description="Disordered" evidence="1">
    <location>
        <begin position="169"/>
        <end position="198"/>
    </location>
</feature>
<evidence type="ECO:0000313" key="2">
    <source>
        <dbReference type="EMBL" id="RNJ56819.1"/>
    </source>
</evidence>
<dbReference type="Proteomes" id="UP000267145">
    <property type="component" value="Unassembled WGS sequence"/>
</dbReference>
<name>A0A3M9Y8K1_9PEZI</name>
<evidence type="ECO:0000256" key="1">
    <source>
        <dbReference type="SAM" id="MobiDB-lite"/>
    </source>
</evidence>
<sequence>MLPSEPHYSRNSCQINNLTPLSPPPTLLLGVWTMLNCHLCFAGSSCLSPEIPQSATGLAHQAARDVFHHPLSSSLEDLRRQQRLIVRANRRRRVRLPTGRVSPPLHVSVCRRLENVHPASIDAALAAKRRRQDMRLRRYLTNEARPQKPIVTPQTTESVVKPTVDLATHPQEPTMHFSGQKSQNAPPVPPRNPGRTSKKLCDKVSLRILAIRSGSTIAMMYDMYGNQISRHKTGPHPYQISQTGRQSSSLRSPIIFKMPLPQNRRACVKDTIGTPDHRL</sequence>
<gene>
    <name evidence="2" type="ORF">D7B24_006834</name>
</gene>
<accession>A0A3M9Y8K1</accession>
<keyword evidence="3" id="KW-1185">Reference proteome</keyword>
<protein>
    <submittedName>
        <fullName evidence="2">Uncharacterized protein</fullName>
    </submittedName>
</protein>
<dbReference type="RefSeq" id="XP_028494977.1">
    <property type="nucleotide sequence ID" value="XM_028640955.1"/>
</dbReference>
<dbReference type="GeneID" id="39610523"/>
<comment type="caution">
    <text evidence="2">The sequence shown here is derived from an EMBL/GenBank/DDBJ whole genome shotgun (WGS) entry which is preliminary data.</text>
</comment>
<organism evidence="2 3">
    <name type="scientific">Verticillium nonalfalfae</name>
    <dbReference type="NCBI Taxonomy" id="1051616"/>
    <lineage>
        <taxon>Eukaryota</taxon>
        <taxon>Fungi</taxon>
        <taxon>Dikarya</taxon>
        <taxon>Ascomycota</taxon>
        <taxon>Pezizomycotina</taxon>
        <taxon>Sordariomycetes</taxon>
        <taxon>Hypocreomycetidae</taxon>
        <taxon>Glomerellales</taxon>
        <taxon>Plectosphaerellaceae</taxon>
        <taxon>Verticillium</taxon>
    </lineage>
</organism>
<dbReference type="EMBL" id="RBVV01000050">
    <property type="protein sequence ID" value="RNJ56819.1"/>
    <property type="molecule type" value="Genomic_DNA"/>
</dbReference>
<evidence type="ECO:0000313" key="3">
    <source>
        <dbReference type="Proteomes" id="UP000267145"/>
    </source>
</evidence>
<dbReference type="AlphaFoldDB" id="A0A3M9Y8K1"/>
<reference evidence="2 3" key="1">
    <citation type="submission" date="2018-10" db="EMBL/GenBank/DDBJ databases">
        <title>Genome sequence of Verticillium nonalfalfae VnAa140.</title>
        <authorList>
            <person name="Stajich J.E."/>
            <person name="Kasson M.T."/>
        </authorList>
    </citation>
    <scope>NUCLEOTIDE SEQUENCE [LARGE SCALE GENOMIC DNA]</scope>
    <source>
        <strain evidence="2 3">VnAa140</strain>
    </source>
</reference>